<dbReference type="GO" id="GO:0005829">
    <property type="term" value="C:cytosol"/>
    <property type="evidence" value="ECO:0007669"/>
    <property type="project" value="TreeGrafter"/>
</dbReference>
<comment type="pathway">
    <text evidence="4">Carbohydrate metabolism; hexose metabolism.</text>
</comment>
<comment type="similarity">
    <text evidence="8">In the N-terminal section; belongs to the NAD(P)-dependent epimerase/dehydratase family.</text>
</comment>
<keyword evidence="12" id="KW-1185">Reference proteome</keyword>
<evidence type="ECO:0000256" key="8">
    <source>
        <dbReference type="ARBA" id="ARBA00037955"/>
    </source>
</evidence>
<reference evidence="11 12" key="1">
    <citation type="submission" date="2015-08" db="EMBL/GenBank/DDBJ databases">
        <title>Next Generation Sequencing and Analysis of the Genome of Puccinia sorghi L Schw, the Causal Agent of Maize Common Rust.</title>
        <authorList>
            <person name="Rochi L."/>
            <person name="Burguener G."/>
            <person name="Darino M."/>
            <person name="Turjanski A."/>
            <person name="Kreff E."/>
            <person name="Dieguez M.J."/>
            <person name="Sacco F."/>
        </authorList>
    </citation>
    <scope>NUCLEOTIDE SEQUENCE [LARGE SCALE GENOMIC DNA]</scope>
    <source>
        <strain evidence="11 12">RO10H11247</strain>
    </source>
</reference>
<dbReference type="Proteomes" id="UP000037035">
    <property type="component" value="Unassembled WGS sequence"/>
</dbReference>
<evidence type="ECO:0000256" key="2">
    <source>
        <dbReference type="ARBA" id="ARBA00001911"/>
    </source>
</evidence>
<dbReference type="EC" id="5.1.3.2" evidence="11"/>
<evidence type="ECO:0000256" key="9">
    <source>
        <dbReference type="ARBA" id="ARBA00038238"/>
    </source>
</evidence>
<name>A0A0L6UTH6_9BASI</name>
<keyword evidence="5" id="KW-0520">NAD</keyword>
<evidence type="ECO:0000256" key="7">
    <source>
        <dbReference type="ARBA" id="ARBA00037676"/>
    </source>
</evidence>
<dbReference type="InterPro" id="IPR005886">
    <property type="entry name" value="UDP_G4E"/>
</dbReference>
<dbReference type="STRING" id="27349.A0A0L6UTH6"/>
<evidence type="ECO:0000256" key="6">
    <source>
        <dbReference type="ARBA" id="ARBA00023235"/>
    </source>
</evidence>
<evidence type="ECO:0000256" key="1">
    <source>
        <dbReference type="ARBA" id="ARBA00000083"/>
    </source>
</evidence>
<comment type="catalytic activity">
    <reaction evidence="1">
        <text>UDP-alpha-D-glucose = UDP-alpha-D-galactose</text>
        <dbReference type="Rhea" id="RHEA:22168"/>
        <dbReference type="ChEBI" id="CHEBI:58885"/>
        <dbReference type="ChEBI" id="CHEBI:66914"/>
        <dbReference type="EC" id="5.1.3.2"/>
    </reaction>
</comment>
<dbReference type="SUPFAM" id="SSF51735">
    <property type="entry name" value="NAD(P)-binding Rossmann-fold domains"/>
    <property type="match status" value="1"/>
</dbReference>
<dbReference type="Pfam" id="PF16363">
    <property type="entry name" value="GDP_Man_Dehyd"/>
    <property type="match status" value="1"/>
</dbReference>
<dbReference type="OrthoDB" id="9402762at2759"/>
<dbReference type="VEuPathDB" id="FungiDB:VP01_3804g1"/>
<dbReference type="NCBIfam" id="TIGR01179">
    <property type="entry name" value="galE"/>
    <property type="match status" value="1"/>
</dbReference>
<evidence type="ECO:0000256" key="3">
    <source>
        <dbReference type="ARBA" id="ARBA00004947"/>
    </source>
</evidence>
<organism evidence="11 12">
    <name type="scientific">Puccinia sorghi</name>
    <dbReference type="NCBI Taxonomy" id="27349"/>
    <lineage>
        <taxon>Eukaryota</taxon>
        <taxon>Fungi</taxon>
        <taxon>Dikarya</taxon>
        <taxon>Basidiomycota</taxon>
        <taxon>Pucciniomycotina</taxon>
        <taxon>Pucciniomycetes</taxon>
        <taxon>Pucciniales</taxon>
        <taxon>Pucciniaceae</taxon>
        <taxon>Puccinia</taxon>
    </lineage>
</organism>
<evidence type="ECO:0000313" key="12">
    <source>
        <dbReference type="Proteomes" id="UP000037035"/>
    </source>
</evidence>
<proteinExistence type="inferred from homology"/>
<gene>
    <name evidence="11" type="primary">galE</name>
    <name evidence="11" type="ORF">VP01_3804g1</name>
</gene>
<dbReference type="InterPro" id="IPR036291">
    <property type="entry name" value="NAD(P)-bd_dom_sf"/>
</dbReference>
<accession>A0A0L6UTH6</accession>
<feature type="domain" description="NAD(P)-binding" evidence="10">
    <location>
        <begin position="83"/>
        <end position="427"/>
    </location>
</feature>
<evidence type="ECO:0000256" key="4">
    <source>
        <dbReference type="ARBA" id="ARBA00005028"/>
    </source>
</evidence>
<dbReference type="Gene3D" id="3.40.50.720">
    <property type="entry name" value="NAD(P)-binding Rossmann-like Domain"/>
    <property type="match status" value="1"/>
</dbReference>
<dbReference type="PANTHER" id="PTHR43725">
    <property type="entry name" value="UDP-GLUCOSE 4-EPIMERASE"/>
    <property type="match status" value="1"/>
</dbReference>
<dbReference type="PANTHER" id="PTHR43725:SF47">
    <property type="entry name" value="UDP-GLUCOSE 4-EPIMERASE"/>
    <property type="match status" value="1"/>
</dbReference>
<dbReference type="AlphaFoldDB" id="A0A0L6UTH6"/>
<dbReference type="Gene3D" id="3.90.25.10">
    <property type="entry name" value="UDP-galactose 4-epimerase, domain 1"/>
    <property type="match status" value="1"/>
</dbReference>
<comment type="function">
    <text evidence="7">Mutarotase converts alpha-aldose to the beta-anomer. It is active on D-glucose, L-arabinose, D-xylose, D-galactose, maltose and lactose.</text>
</comment>
<comment type="pathway">
    <text evidence="3">Carbohydrate metabolism; galactose metabolism.</text>
</comment>
<protein>
    <submittedName>
        <fullName evidence="11">UDP-glucose 4-epimerase GalE</fullName>
        <ecNumber evidence="11">5.1.3.2</ecNumber>
    </submittedName>
</protein>
<evidence type="ECO:0000259" key="10">
    <source>
        <dbReference type="Pfam" id="PF16363"/>
    </source>
</evidence>
<dbReference type="GO" id="GO:0006012">
    <property type="term" value="P:galactose metabolic process"/>
    <property type="evidence" value="ECO:0007669"/>
    <property type="project" value="InterPro"/>
</dbReference>
<comment type="caution">
    <text evidence="11">The sequence shown here is derived from an EMBL/GenBank/DDBJ whole genome shotgun (WGS) entry which is preliminary data.</text>
</comment>
<comment type="similarity">
    <text evidence="9">In the C-terminal section; belongs to the aldose epimerase family.</text>
</comment>
<dbReference type="CDD" id="cd05247">
    <property type="entry name" value="UDP_G4E_1_SDR_e"/>
    <property type="match status" value="1"/>
</dbReference>
<evidence type="ECO:0000256" key="5">
    <source>
        <dbReference type="ARBA" id="ARBA00023027"/>
    </source>
</evidence>
<keyword evidence="6 11" id="KW-0413">Isomerase</keyword>
<sequence length="465" mass="50839">MKCGKPKPFMTVQILVGTNIFTLADGELQTILASEGRLCFSLFFRIEIPCQTQGKPSWVSLAGQVTNPSFSSLNIPIHPYSSTGGAGYIGSHVLLCCLLTRKYKVITIDNFHNSFPPAIERVSRIALNELPNDASEEDKLYSNVTLYEGDITSKQDMEKIFQSEKVWGVIHIAAHKAVGESGEKPIQYYENNITATINLLDVMDRHDCHHLVYSSSATVYGAPTTIPIPETTPLAPESVYGRTKMMAELIIKDLCDSQPTKWKAISLRYFNPAGAHPSGLIGEDPVGKPGNLLPLLAQMAVGKIPHDLKVNGNDYPTRDGCCIRDYIHVMDLAGGHINALDGLDQDSTWSTPCAGFKSAFGTSGGKYKAYNLGKGRGQSVFEMIEAMRKATGFDFKYEIIGRRPGDVPDLTADPALARKELGFNAPVQSRFTTTIANWMKCVGIYGIGKAKTPKVCLFISSLFNG</sequence>
<dbReference type="InterPro" id="IPR016040">
    <property type="entry name" value="NAD(P)-bd_dom"/>
</dbReference>
<evidence type="ECO:0000313" key="11">
    <source>
        <dbReference type="EMBL" id="KNZ51799.1"/>
    </source>
</evidence>
<dbReference type="EMBL" id="LAVV01008840">
    <property type="protein sequence ID" value="KNZ51799.1"/>
    <property type="molecule type" value="Genomic_DNA"/>
</dbReference>
<comment type="cofactor">
    <cofactor evidence="2">
        <name>NAD(+)</name>
        <dbReference type="ChEBI" id="CHEBI:57540"/>
    </cofactor>
</comment>
<dbReference type="GO" id="GO:0003978">
    <property type="term" value="F:UDP-glucose 4-epimerase activity"/>
    <property type="evidence" value="ECO:0007669"/>
    <property type="project" value="UniProtKB-EC"/>
</dbReference>